<dbReference type="PANTHER" id="PTHR11085:SF6">
    <property type="entry name" value="NAD-DEPENDENT PROTEIN DEACETYLASE SIRTUIN-2"/>
    <property type="match status" value="1"/>
</dbReference>
<evidence type="ECO:0000256" key="2">
    <source>
        <dbReference type="ARBA" id="ARBA00022679"/>
    </source>
</evidence>
<dbReference type="Proteomes" id="UP001607302">
    <property type="component" value="Unassembled WGS sequence"/>
</dbReference>
<dbReference type="InterPro" id="IPR026590">
    <property type="entry name" value="Ssirtuin_cat_dom"/>
</dbReference>
<protein>
    <submittedName>
        <fullName evidence="11">NAD-dependent protein deacetylase sirtuin-2 isoform X1</fullName>
    </submittedName>
</protein>
<evidence type="ECO:0000259" key="10">
    <source>
        <dbReference type="PROSITE" id="PS50305"/>
    </source>
</evidence>
<dbReference type="EMBL" id="JAUDFV010000153">
    <property type="protein sequence ID" value="KAL2717356.1"/>
    <property type="molecule type" value="Genomic_DNA"/>
</dbReference>
<keyword evidence="5" id="KW-0520">NAD</keyword>
<gene>
    <name evidence="11" type="ORF">V1478_013056</name>
</gene>
<evidence type="ECO:0000256" key="3">
    <source>
        <dbReference type="ARBA" id="ARBA00022723"/>
    </source>
</evidence>
<feature type="binding site" evidence="8">
    <location>
        <position position="258"/>
    </location>
    <ligand>
        <name>Zn(2+)</name>
        <dbReference type="ChEBI" id="CHEBI:29105"/>
    </ligand>
</feature>
<dbReference type="Pfam" id="PF02146">
    <property type="entry name" value="SIR2"/>
    <property type="match status" value="1"/>
</dbReference>
<reference evidence="11 12" key="1">
    <citation type="journal article" date="2024" name="Ann. Entomol. Soc. Am.">
        <title>Genomic analyses of the southern and eastern yellowjacket wasps (Hymenoptera: Vespidae) reveal evolutionary signatures of social life.</title>
        <authorList>
            <person name="Catto M.A."/>
            <person name="Caine P.B."/>
            <person name="Orr S.E."/>
            <person name="Hunt B.G."/>
            <person name="Goodisman M.A.D."/>
        </authorList>
    </citation>
    <scope>NUCLEOTIDE SEQUENCE [LARGE SCALE GENOMIC DNA]</scope>
    <source>
        <strain evidence="11">233</strain>
        <tissue evidence="11">Head and thorax</tissue>
    </source>
</reference>
<dbReference type="GO" id="GO:0046872">
    <property type="term" value="F:metal ion binding"/>
    <property type="evidence" value="ECO:0007669"/>
    <property type="project" value="UniProtKB-KW"/>
</dbReference>
<comment type="catalytic activity">
    <reaction evidence="7">
        <text>N(6)-tetradecanoyl-L-lysyl-[protein] + NAD(+) + H2O = 2''-O-tetradecanoyl-ADP-D-ribose + nicotinamide + L-lysyl-[protein]</text>
        <dbReference type="Rhea" id="RHEA:70567"/>
        <dbReference type="Rhea" id="RHEA-COMP:9752"/>
        <dbReference type="Rhea" id="RHEA-COMP:15437"/>
        <dbReference type="ChEBI" id="CHEBI:15377"/>
        <dbReference type="ChEBI" id="CHEBI:17154"/>
        <dbReference type="ChEBI" id="CHEBI:29969"/>
        <dbReference type="ChEBI" id="CHEBI:57540"/>
        <dbReference type="ChEBI" id="CHEBI:141129"/>
        <dbReference type="ChEBI" id="CHEBI:189674"/>
    </reaction>
    <physiologicalReaction direction="left-to-right" evidence="7">
        <dbReference type="Rhea" id="RHEA:70568"/>
    </physiologicalReaction>
</comment>
<dbReference type="Gene3D" id="3.40.50.1220">
    <property type="entry name" value="TPP-binding domain"/>
    <property type="match status" value="1"/>
</dbReference>
<evidence type="ECO:0000256" key="4">
    <source>
        <dbReference type="ARBA" id="ARBA00022833"/>
    </source>
</evidence>
<feature type="domain" description="Deacetylase sirtuin-type" evidence="10">
    <location>
        <begin position="92"/>
        <end position="374"/>
    </location>
</feature>
<evidence type="ECO:0000256" key="6">
    <source>
        <dbReference type="ARBA" id="ARBA00048378"/>
    </source>
</evidence>
<proteinExistence type="predicted"/>
<dbReference type="PROSITE" id="PS50305">
    <property type="entry name" value="SIRTUIN"/>
    <property type="match status" value="1"/>
</dbReference>
<comment type="cofactor">
    <cofactor evidence="1">
        <name>Zn(2+)</name>
        <dbReference type="ChEBI" id="CHEBI:29105"/>
    </cofactor>
</comment>
<dbReference type="Gene3D" id="3.30.1600.10">
    <property type="entry name" value="SIR2/SIRT2 'Small Domain"/>
    <property type="match status" value="1"/>
</dbReference>
<evidence type="ECO:0000256" key="5">
    <source>
        <dbReference type="ARBA" id="ARBA00023027"/>
    </source>
</evidence>
<dbReference type="InterPro" id="IPR050134">
    <property type="entry name" value="NAD-dep_sirtuin_deacylases"/>
</dbReference>
<comment type="catalytic activity">
    <reaction evidence="6">
        <text>N(6)-hexadecanoyl-L-lysyl-[protein] + NAD(+) + H2O = 2''-O-hexadecanoyl-ADP-D-ribose + nicotinamide + L-lysyl-[protein]</text>
        <dbReference type="Rhea" id="RHEA:70563"/>
        <dbReference type="Rhea" id="RHEA-COMP:9752"/>
        <dbReference type="Rhea" id="RHEA-COMP:14175"/>
        <dbReference type="ChEBI" id="CHEBI:15377"/>
        <dbReference type="ChEBI" id="CHEBI:17154"/>
        <dbReference type="ChEBI" id="CHEBI:29969"/>
        <dbReference type="ChEBI" id="CHEBI:57540"/>
        <dbReference type="ChEBI" id="CHEBI:138936"/>
        <dbReference type="ChEBI" id="CHEBI:189673"/>
    </reaction>
    <physiologicalReaction direction="left-to-right" evidence="6">
        <dbReference type="Rhea" id="RHEA:70564"/>
    </physiologicalReaction>
</comment>
<evidence type="ECO:0000256" key="9">
    <source>
        <dbReference type="SAM" id="MobiDB-lite"/>
    </source>
</evidence>
<feature type="binding site" evidence="8">
    <location>
        <position position="255"/>
    </location>
    <ligand>
        <name>Zn(2+)</name>
        <dbReference type="ChEBI" id="CHEBI:29105"/>
    </ligand>
</feature>
<feature type="binding site" evidence="8">
    <location>
        <position position="231"/>
    </location>
    <ligand>
        <name>Zn(2+)</name>
        <dbReference type="ChEBI" id="CHEBI:29105"/>
    </ligand>
</feature>
<evidence type="ECO:0000313" key="12">
    <source>
        <dbReference type="Proteomes" id="UP001607302"/>
    </source>
</evidence>
<name>A0ABD2A9Q5_VESSQ</name>
<dbReference type="AlphaFoldDB" id="A0ABD2A9Q5"/>
<keyword evidence="3 8" id="KW-0479">Metal-binding</keyword>
<evidence type="ECO:0000313" key="11">
    <source>
        <dbReference type="EMBL" id="KAL2717356.1"/>
    </source>
</evidence>
<dbReference type="GO" id="GO:0016740">
    <property type="term" value="F:transferase activity"/>
    <property type="evidence" value="ECO:0007669"/>
    <property type="project" value="UniProtKB-KW"/>
</dbReference>
<dbReference type="SUPFAM" id="SSF52467">
    <property type="entry name" value="DHS-like NAD/FAD-binding domain"/>
    <property type="match status" value="1"/>
</dbReference>
<dbReference type="InterPro" id="IPR003000">
    <property type="entry name" value="Sirtuin"/>
</dbReference>
<dbReference type="PANTHER" id="PTHR11085">
    <property type="entry name" value="NAD-DEPENDENT PROTEIN DEACYLASE SIRTUIN-5, MITOCHONDRIAL-RELATED"/>
    <property type="match status" value="1"/>
</dbReference>
<keyword evidence="2" id="KW-0808">Transferase</keyword>
<dbReference type="InterPro" id="IPR029035">
    <property type="entry name" value="DHS-like_NAD/FAD-binding_dom"/>
</dbReference>
<evidence type="ECO:0000256" key="7">
    <source>
        <dbReference type="ARBA" id="ARBA00048905"/>
    </source>
</evidence>
<feature type="active site" description="Proton acceptor" evidence="8">
    <location>
        <position position="223"/>
    </location>
</feature>
<accession>A0ABD2A9Q5</accession>
<keyword evidence="4 8" id="KW-0862">Zinc</keyword>
<sequence>MIGYCVRFRHFQISHFNLLFSPRLLYVQLTKIDIFKKRNLKNRLMDNNPDEDKPGPSAKNTETETEREGSGMERIRKYLIQKLKLYDSYNEQESCSGILKELTIDGIVDYIKQNQKCKIITMAGAAAGIPDFRSPSSGLYHNLEKYNLPHPQAVFELDFFMENPKPFFTLAKQLLPEGFKPTPCHYFIRLLWEKGLLLRHYTQNIDTLERIAGLPAEKLVEAHGTFHTGHCLKCKAPYTLEWMKEKILKSVIPKCEECKEGVIKPDVVFFGEILPERFHYFADRDFAHADLLIIMGSSLVVQPFASLIDRVRFCCPRLLINKEKTGMQDRLSRFLGLREGLIFDSKNPNSGRDVAWLGDCDTGCQLLADKLDWGEELKALIKREHERLDAEKSDVKNL</sequence>
<feature type="region of interest" description="Disordered" evidence="9">
    <location>
        <begin position="44"/>
        <end position="70"/>
    </location>
</feature>
<dbReference type="CDD" id="cd01408">
    <property type="entry name" value="SIRT1"/>
    <property type="match status" value="1"/>
</dbReference>
<feature type="binding site" evidence="8">
    <location>
        <position position="234"/>
    </location>
    <ligand>
        <name>Zn(2+)</name>
        <dbReference type="ChEBI" id="CHEBI:29105"/>
    </ligand>
</feature>
<evidence type="ECO:0000256" key="8">
    <source>
        <dbReference type="PROSITE-ProRule" id="PRU00236"/>
    </source>
</evidence>
<feature type="compositionally biased region" description="Basic and acidic residues" evidence="9">
    <location>
        <begin position="61"/>
        <end position="70"/>
    </location>
</feature>
<keyword evidence="12" id="KW-1185">Reference proteome</keyword>
<organism evidence="11 12">
    <name type="scientific">Vespula squamosa</name>
    <name type="common">Southern yellow jacket</name>
    <name type="synonym">Wasp</name>
    <dbReference type="NCBI Taxonomy" id="30214"/>
    <lineage>
        <taxon>Eukaryota</taxon>
        <taxon>Metazoa</taxon>
        <taxon>Ecdysozoa</taxon>
        <taxon>Arthropoda</taxon>
        <taxon>Hexapoda</taxon>
        <taxon>Insecta</taxon>
        <taxon>Pterygota</taxon>
        <taxon>Neoptera</taxon>
        <taxon>Endopterygota</taxon>
        <taxon>Hymenoptera</taxon>
        <taxon>Apocrita</taxon>
        <taxon>Aculeata</taxon>
        <taxon>Vespoidea</taxon>
        <taxon>Vespidae</taxon>
        <taxon>Vespinae</taxon>
        <taxon>Vespula</taxon>
    </lineage>
</organism>
<evidence type="ECO:0000256" key="1">
    <source>
        <dbReference type="ARBA" id="ARBA00001947"/>
    </source>
</evidence>
<comment type="caution">
    <text evidence="11">The sequence shown here is derived from an EMBL/GenBank/DDBJ whole genome shotgun (WGS) entry which is preliminary data.</text>
</comment>
<dbReference type="InterPro" id="IPR026591">
    <property type="entry name" value="Sirtuin_cat_small_dom_sf"/>
</dbReference>